<dbReference type="Pfam" id="PF00026">
    <property type="entry name" value="Asp"/>
    <property type="match status" value="1"/>
</dbReference>
<dbReference type="InterPro" id="IPR033121">
    <property type="entry name" value="PEPTIDASE_A1"/>
</dbReference>
<evidence type="ECO:0000256" key="7">
    <source>
        <dbReference type="ARBA" id="ARBA00022801"/>
    </source>
</evidence>
<evidence type="ECO:0000313" key="12">
    <source>
        <dbReference type="Proteomes" id="UP000038045"/>
    </source>
</evidence>
<dbReference type="Gene3D" id="2.40.70.10">
    <property type="entry name" value="Acid Proteases"/>
    <property type="match status" value="2"/>
</dbReference>
<keyword evidence="12" id="KW-1185">Reference proteome</keyword>
<evidence type="ECO:0000259" key="11">
    <source>
        <dbReference type="PROSITE" id="PS51767"/>
    </source>
</evidence>
<reference evidence="13" key="1">
    <citation type="submission" date="2017-02" db="UniProtKB">
        <authorList>
            <consortium name="WormBaseParasite"/>
        </authorList>
    </citation>
    <scope>IDENTIFICATION</scope>
</reference>
<keyword evidence="8" id="KW-1015">Disulfide bond</keyword>
<keyword evidence="6" id="KW-0064">Aspartyl protease</keyword>
<dbReference type="STRING" id="131310.A0A0N4Z4G0"/>
<keyword evidence="9" id="KW-0325">Glycoprotein</keyword>
<evidence type="ECO:0000256" key="3">
    <source>
        <dbReference type="ARBA" id="ARBA00022525"/>
    </source>
</evidence>
<keyword evidence="3" id="KW-0964">Secreted</keyword>
<dbReference type="GO" id="GO:0004190">
    <property type="term" value="F:aspartic-type endopeptidase activity"/>
    <property type="evidence" value="ECO:0007669"/>
    <property type="project" value="UniProtKB-KW"/>
</dbReference>
<dbReference type="SUPFAM" id="SSF50630">
    <property type="entry name" value="Acid proteases"/>
    <property type="match status" value="1"/>
</dbReference>
<evidence type="ECO:0000256" key="9">
    <source>
        <dbReference type="ARBA" id="ARBA00023180"/>
    </source>
</evidence>
<dbReference type="InterPro" id="IPR001461">
    <property type="entry name" value="Aspartic_peptidase_A1"/>
</dbReference>
<dbReference type="CDD" id="cd05471">
    <property type="entry name" value="pepsin_like"/>
    <property type="match status" value="1"/>
</dbReference>
<dbReference type="AlphaFoldDB" id="A0A0N4Z4G0"/>
<comment type="similarity">
    <text evidence="2">Belongs to the peptidase A1 family.</text>
</comment>
<dbReference type="InterPro" id="IPR021109">
    <property type="entry name" value="Peptidase_aspartic_dom_sf"/>
</dbReference>
<dbReference type="PANTHER" id="PTHR47966">
    <property type="entry name" value="BETA-SITE APP-CLEAVING ENZYME, ISOFORM A-RELATED"/>
    <property type="match status" value="1"/>
</dbReference>
<evidence type="ECO:0000313" key="13">
    <source>
        <dbReference type="WBParaSite" id="PTRK_0000187800.1"/>
    </source>
</evidence>
<feature type="chain" id="PRO_5005891084" evidence="10">
    <location>
        <begin position="17"/>
        <end position="398"/>
    </location>
</feature>
<dbReference type="PRINTS" id="PR00792">
    <property type="entry name" value="PEPSIN"/>
</dbReference>
<sequence length="398" mass="44581">MKLLVLFFLIFSSALSIVLKNHLTRVESLRKRLIKSGKWENYYRNKMLRRMNLSSVNDPVMDYDDIGYLVNITIGTPGQLFSVIPDTGSAFFWIPDVTCGKSESEGGEGPCRDLFHKFDSNQSSTYEKIGKTFSIQYDSSDIKGFFGMDVFNLVGIMKTLSIPNTIFGQVVEINSDIFGTPIEGTFGLAFRDMTTSGITPPLINGINQHLFDKPLFSIHLEHKGIYSLMGAIGGSITYGDFDYDNCDSTVNYVPLSSTSYWQFKIDSISLGSTSSKGRWNVKSETATSSIMGPSRIVDKLAKEAGATYVEKFGYYSIDCNANFLDLKVSIGNNEYLVSKTNLIEELFFDSCIFAMNKLESNGFGAQWYFGDPFLVSYCHVYDVKKKQIGFSKPKKNKS</sequence>
<evidence type="ECO:0000256" key="2">
    <source>
        <dbReference type="ARBA" id="ARBA00007447"/>
    </source>
</evidence>
<dbReference type="PROSITE" id="PS51767">
    <property type="entry name" value="PEPTIDASE_A1"/>
    <property type="match status" value="1"/>
</dbReference>
<dbReference type="WBParaSite" id="PTRK_0000187800.1">
    <property type="protein sequence ID" value="PTRK_0000187800.1"/>
    <property type="gene ID" value="PTRK_0000187800"/>
</dbReference>
<comment type="subcellular location">
    <subcellularLocation>
        <location evidence="1">Secreted</location>
    </subcellularLocation>
</comment>
<dbReference type="GO" id="GO:0005764">
    <property type="term" value="C:lysosome"/>
    <property type="evidence" value="ECO:0007669"/>
    <property type="project" value="TreeGrafter"/>
</dbReference>
<dbReference type="Proteomes" id="UP000038045">
    <property type="component" value="Unplaced"/>
</dbReference>
<dbReference type="PANTHER" id="PTHR47966:SF5">
    <property type="entry name" value="ASPARTIC PROTEASE 10"/>
    <property type="match status" value="1"/>
</dbReference>
<feature type="signal peptide" evidence="10">
    <location>
        <begin position="1"/>
        <end position="16"/>
    </location>
</feature>
<organism evidence="12 13">
    <name type="scientific">Parastrongyloides trichosuri</name>
    <name type="common">Possum-specific nematode worm</name>
    <dbReference type="NCBI Taxonomy" id="131310"/>
    <lineage>
        <taxon>Eukaryota</taxon>
        <taxon>Metazoa</taxon>
        <taxon>Ecdysozoa</taxon>
        <taxon>Nematoda</taxon>
        <taxon>Chromadorea</taxon>
        <taxon>Rhabditida</taxon>
        <taxon>Tylenchina</taxon>
        <taxon>Panagrolaimomorpha</taxon>
        <taxon>Strongyloidoidea</taxon>
        <taxon>Strongyloididae</taxon>
        <taxon>Parastrongyloides</taxon>
    </lineage>
</organism>
<evidence type="ECO:0000256" key="6">
    <source>
        <dbReference type="ARBA" id="ARBA00022750"/>
    </source>
</evidence>
<keyword evidence="7" id="KW-0378">Hydrolase</keyword>
<evidence type="ECO:0000256" key="1">
    <source>
        <dbReference type="ARBA" id="ARBA00004613"/>
    </source>
</evidence>
<name>A0A0N4Z4G0_PARTI</name>
<evidence type="ECO:0000256" key="5">
    <source>
        <dbReference type="ARBA" id="ARBA00022729"/>
    </source>
</evidence>
<dbReference type="GO" id="GO:0006508">
    <property type="term" value="P:proteolysis"/>
    <property type="evidence" value="ECO:0007669"/>
    <property type="project" value="UniProtKB-KW"/>
</dbReference>
<evidence type="ECO:0000256" key="8">
    <source>
        <dbReference type="ARBA" id="ARBA00023157"/>
    </source>
</evidence>
<dbReference type="InterPro" id="IPR034164">
    <property type="entry name" value="Pepsin-like_dom"/>
</dbReference>
<dbReference type="FunFam" id="2.40.70.10:FF:000058">
    <property type="entry name" value="ASpartyl Protease"/>
    <property type="match status" value="1"/>
</dbReference>
<evidence type="ECO:0000256" key="4">
    <source>
        <dbReference type="ARBA" id="ARBA00022670"/>
    </source>
</evidence>
<proteinExistence type="inferred from homology"/>
<feature type="domain" description="Peptidase A1" evidence="11">
    <location>
        <begin position="68"/>
        <end position="391"/>
    </location>
</feature>
<accession>A0A0N4Z4G0</accession>
<keyword evidence="5 10" id="KW-0732">Signal</keyword>
<dbReference type="GO" id="GO:0005576">
    <property type="term" value="C:extracellular region"/>
    <property type="evidence" value="ECO:0007669"/>
    <property type="project" value="UniProtKB-SubCell"/>
</dbReference>
<protein>
    <submittedName>
        <fullName evidence="13">Peptidase A1 domain-containing protein</fullName>
    </submittedName>
</protein>
<evidence type="ECO:0000256" key="10">
    <source>
        <dbReference type="SAM" id="SignalP"/>
    </source>
</evidence>
<keyword evidence="4" id="KW-0645">Protease</keyword>